<dbReference type="PANTHER" id="PTHR11227">
    <property type="entry name" value="WD-REPEAT PROTEIN INTERACTING WITH PHOSPHOINOSIDES WIPI -RELATED"/>
    <property type="match status" value="1"/>
</dbReference>
<evidence type="ECO:0000313" key="18">
    <source>
        <dbReference type="Proteomes" id="UP000054302"/>
    </source>
</evidence>
<evidence type="ECO:0000256" key="3">
    <source>
        <dbReference type="ARBA" id="ARBA00004623"/>
    </source>
</evidence>
<keyword evidence="18" id="KW-1185">Reference proteome</keyword>
<comment type="function">
    <text evidence="13">The PI(3,5)P2 regulatory complex regulates both the synthesis and turnover of phosphatidylinositol 3,5-bisphosphate (PtdIns(3,5)P2). Necessary for proper vacuole morphology. Plays an important role in osmotically-induced vacuole fragmentation. Required for cytoplasm to vacuole transport (Cvt) vesicle formation, pexophagy and starvation-induced autophagy. Involved in correct ATG9 trafficking to the pre-autophagosomal structure. Might also be involved in premeiotic DNA replication.</text>
</comment>
<evidence type="ECO:0000256" key="4">
    <source>
        <dbReference type="ARBA" id="ARBA00022448"/>
    </source>
</evidence>
<evidence type="ECO:0000256" key="7">
    <source>
        <dbReference type="ARBA" id="ARBA00022737"/>
    </source>
</evidence>
<feature type="compositionally biased region" description="Low complexity" evidence="16">
    <location>
        <begin position="276"/>
        <end position="294"/>
    </location>
</feature>
<accession>A0A0D1ZIR2</accession>
<evidence type="ECO:0000256" key="11">
    <source>
        <dbReference type="ARBA" id="ARBA00023136"/>
    </source>
</evidence>
<dbReference type="InterPro" id="IPR048720">
    <property type="entry name" value="PROPPIN"/>
</dbReference>
<evidence type="ECO:0000256" key="12">
    <source>
        <dbReference type="ARBA" id="ARBA00025740"/>
    </source>
</evidence>
<dbReference type="GeneID" id="27322855"/>
<organism evidence="17 18">
    <name type="scientific">Exophiala mesophila</name>
    <name type="common">Black yeast-like fungus</name>
    <dbReference type="NCBI Taxonomy" id="212818"/>
    <lineage>
        <taxon>Eukaryota</taxon>
        <taxon>Fungi</taxon>
        <taxon>Dikarya</taxon>
        <taxon>Ascomycota</taxon>
        <taxon>Pezizomycotina</taxon>
        <taxon>Eurotiomycetes</taxon>
        <taxon>Chaetothyriomycetidae</taxon>
        <taxon>Chaetothyriales</taxon>
        <taxon>Herpotrichiellaceae</taxon>
        <taxon>Exophiala</taxon>
    </lineage>
</organism>
<evidence type="ECO:0000256" key="2">
    <source>
        <dbReference type="ARBA" id="ARBA00004481"/>
    </source>
</evidence>
<dbReference type="FunFam" id="2.130.10.10:FF:000965">
    <property type="entry name" value="Autophagy-like protein 18 Atg18"/>
    <property type="match status" value="1"/>
</dbReference>
<dbReference type="Gene3D" id="2.130.10.10">
    <property type="entry name" value="YVTN repeat-like/Quinoprotein amine dehydrogenase"/>
    <property type="match status" value="1"/>
</dbReference>
<name>A0A0D1ZIR2_EXOME</name>
<dbReference type="OrthoDB" id="1667587at2759"/>
<dbReference type="InterPro" id="IPR001680">
    <property type="entry name" value="WD40_rpt"/>
</dbReference>
<protein>
    <recommendedName>
        <fullName evidence="15">Autophagy-related protein 18</fullName>
    </recommendedName>
</protein>
<evidence type="ECO:0000256" key="6">
    <source>
        <dbReference type="ARBA" id="ARBA00022574"/>
    </source>
</evidence>
<dbReference type="VEuPathDB" id="FungiDB:PV10_05010"/>
<evidence type="ECO:0000256" key="9">
    <source>
        <dbReference type="ARBA" id="ARBA00022927"/>
    </source>
</evidence>
<evidence type="ECO:0000256" key="8">
    <source>
        <dbReference type="ARBA" id="ARBA00022753"/>
    </source>
</evidence>
<comment type="similarity">
    <text evidence="12">Belongs to the WD repeat PROPPIN family.</text>
</comment>
<dbReference type="GO" id="GO:0034045">
    <property type="term" value="C:phagophore assembly site membrane"/>
    <property type="evidence" value="ECO:0007669"/>
    <property type="project" value="UniProtKB-SubCell"/>
</dbReference>
<dbReference type="OMA" id="NIAILEM"/>
<keyword evidence="5" id="KW-0926">Vacuole</keyword>
<keyword evidence="6" id="KW-0853">WD repeat</keyword>
<dbReference type="RefSeq" id="XP_016225398.1">
    <property type="nucleotide sequence ID" value="XM_016369610.1"/>
</dbReference>
<evidence type="ECO:0000256" key="1">
    <source>
        <dbReference type="ARBA" id="ARBA00004148"/>
    </source>
</evidence>
<dbReference type="InterPro" id="IPR036322">
    <property type="entry name" value="WD40_repeat_dom_sf"/>
</dbReference>
<keyword evidence="10" id="KW-0072">Autophagy</keyword>
<dbReference type="EMBL" id="KN847522">
    <property type="protein sequence ID" value="KIV93824.1"/>
    <property type="molecule type" value="Genomic_DNA"/>
</dbReference>
<evidence type="ECO:0000256" key="15">
    <source>
        <dbReference type="ARBA" id="ARBA00039247"/>
    </source>
</evidence>
<evidence type="ECO:0000313" key="17">
    <source>
        <dbReference type="EMBL" id="KIV93824.1"/>
    </source>
</evidence>
<sequence>MAMNFVTFNQDYSHLAVGTSRGFRIFTTDPFAKCFESRDAGNIAILEMLFSTSLVALILSPRRLQIKNTKRNSIICELTFPTTVLSVKLNRKRLVIVLEDQIYLYDIQTMKLLYTIETSPNPTAICALSPSSENCYLAYPLPQKAASTSFAPPSHAPPNATHVPPTSGEVLIFDAVKLEAVNVVEAHRSPLSCIAFNNEGTILATASDKGTIIRVFSIPDGHKLYQFRRGSMPSRIYSMAFNITSTLLCVSSATETVHIFKLAPPTHSEEHDHDSSSPTKTSTPFTLRLSQSSERSLENTAEEDGEPGSPSAVSGRKPNGTFMGLLRRTSQNVGSNLATTVGGYLPKGVAEMWEPSRDFAWIRLPRAASGVNPGQLRSVVAMNSNSPQVMVVTSEGNFYVFTIDLAKGGEGTLSRQYSVLDVHDRMGASGVDY</sequence>
<dbReference type="GO" id="GO:0010008">
    <property type="term" value="C:endosome membrane"/>
    <property type="evidence" value="ECO:0007669"/>
    <property type="project" value="UniProtKB-SubCell"/>
</dbReference>
<evidence type="ECO:0000256" key="13">
    <source>
        <dbReference type="ARBA" id="ARBA00037510"/>
    </source>
</evidence>
<dbReference type="Pfam" id="PF21032">
    <property type="entry name" value="PROPPIN"/>
    <property type="match status" value="2"/>
</dbReference>
<dbReference type="HOGENOM" id="CLU_025895_5_0_1"/>
<dbReference type="Proteomes" id="UP000054302">
    <property type="component" value="Unassembled WGS sequence"/>
</dbReference>
<keyword evidence="11" id="KW-0472">Membrane</keyword>
<reference evidence="17 18" key="1">
    <citation type="submission" date="2015-01" db="EMBL/GenBank/DDBJ databases">
        <title>The Genome Sequence of Exophiala mesophila CBS40295.</title>
        <authorList>
            <consortium name="The Broad Institute Genomics Platform"/>
            <person name="Cuomo C."/>
            <person name="de Hoog S."/>
            <person name="Gorbushina A."/>
            <person name="Stielow B."/>
            <person name="Teixiera M."/>
            <person name="Abouelleil A."/>
            <person name="Chapman S.B."/>
            <person name="Priest M."/>
            <person name="Young S.K."/>
            <person name="Wortman J."/>
            <person name="Nusbaum C."/>
            <person name="Birren B."/>
        </authorList>
    </citation>
    <scope>NUCLEOTIDE SEQUENCE [LARGE SCALE GENOMIC DNA]</scope>
    <source>
        <strain evidence="17 18">CBS 40295</strain>
    </source>
</reference>
<dbReference type="AlphaFoldDB" id="A0A0D1ZIR2"/>
<proteinExistence type="inferred from homology"/>
<dbReference type="GO" id="GO:0015031">
    <property type="term" value="P:protein transport"/>
    <property type="evidence" value="ECO:0007669"/>
    <property type="project" value="UniProtKB-KW"/>
</dbReference>
<comment type="subunit">
    <text evidence="14">Component of the PI(3,5)P2 regulatory complex.</text>
</comment>
<dbReference type="SMART" id="SM00320">
    <property type="entry name" value="WD40"/>
    <property type="match status" value="2"/>
</dbReference>
<evidence type="ECO:0000256" key="10">
    <source>
        <dbReference type="ARBA" id="ARBA00023006"/>
    </source>
</evidence>
<comment type="subcellular location">
    <subcellularLocation>
        <location evidence="2">Endosome membrane</location>
        <topology evidence="2">Peripheral membrane protein</topology>
    </subcellularLocation>
    <subcellularLocation>
        <location evidence="3">Preautophagosomal structure membrane</location>
        <topology evidence="3">Peripheral membrane protein</topology>
    </subcellularLocation>
    <subcellularLocation>
        <location evidence="1">Vacuole membrane</location>
        <topology evidence="1">Peripheral membrane protein</topology>
    </subcellularLocation>
</comment>
<evidence type="ECO:0000256" key="16">
    <source>
        <dbReference type="SAM" id="MobiDB-lite"/>
    </source>
</evidence>
<keyword evidence="4" id="KW-0813">Transport</keyword>
<keyword evidence="8" id="KW-0967">Endosome</keyword>
<evidence type="ECO:0000256" key="14">
    <source>
        <dbReference type="ARBA" id="ARBA00038649"/>
    </source>
</evidence>
<dbReference type="GO" id="GO:0005774">
    <property type="term" value="C:vacuolar membrane"/>
    <property type="evidence" value="ECO:0007669"/>
    <property type="project" value="UniProtKB-SubCell"/>
</dbReference>
<keyword evidence="9" id="KW-0653">Protein transport</keyword>
<dbReference type="STRING" id="212818.A0A0D1ZIR2"/>
<dbReference type="InterPro" id="IPR015943">
    <property type="entry name" value="WD40/YVTN_repeat-like_dom_sf"/>
</dbReference>
<keyword evidence="7" id="KW-0677">Repeat</keyword>
<dbReference type="GO" id="GO:0006914">
    <property type="term" value="P:autophagy"/>
    <property type="evidence" value="ECO:0007669"/>
    <property type="project" value="UniProtKB-KW"/>
</dbReference>
<feature type="region of interest" description="Disordered" evidence="16">
    <location>
        <begin position="265"/>
        <end position="323"/>
    </location>
</feature>
<gene>
    <name evidence="17" type="ORF">PV10_05010</name>
</gene>
<dbReference type="SUPFAM" id="SSF50978">
    <property type="entry name" value="WD40 repeat-like"/>
    <property type="match status" value="1"/>
</dbReference>
<evidence type="ECO:0000256" key="5">
    <source>
        <dbReference type="ARBA" id="ARBA00022554"/>
    </source>
</evidence>